<proteinExistence type="predicted"/>
<evidence type="ECO:0000256" key="2">
    <source>
        <dbReference type="SAM" id="Phobius"/>
    </source>
</evidence>
<dbReference type="AlphaFoldDB" id="A0A2R8BTQ1"/>
<organism evidence="3 4">
    <name type="scientific">Palleronia abyssalis</name>
    <dbReference type="NCBI Taxonomy" id="1501240"/>
    <lineage>
        <taxon>Bacteria</taxon>
        <taxon>Pseudomonadati</taxon>
        <taxon>Pseudomonadota</taxon>
        <taxon>Alphaproteobacteria</taxon>
        <taxon>Rhodobacterales</taxon>
        <taxon>Roseobacteraceae</taxon>
        <taxon>Palleronia</taxon>
    </lineage>
</organism>
<dbReference type="RefSeq" id="WP_108893335.1">
    <property type="nucleotide sequence ID" value="NZ_ONZF01000002.1"/>
</dbReference>
<evidence type="ECO:0000313" key="3">
    <source>
        <dbReference type="EMBL" id="SPJ23510.1"/>
    </source>
</evidence>
<keyword evidence="2" id="KW-1133">Transmembrane helix</keyword>
<keyword evidence="4" id="KW-1185">Reference proteome</keyword>
<feature type="compositionally biased region" description="Low complexity" evidence="1">
    <location>
        <begin position="122"/>
        <end position="136"/>
    </location>
</feature>
<keyword evidence="2" id="KW-0472">Membrane</keyword>
<name>A0A2R8BTQ1_9RHOB</name>
<evidence type="ECO:0000256" key="1">
    <source>
        <dbReference type="SAM" id="MobiDB-lite"/>
    </source>
</evidence>
<feature type="region of interest" description="Disordered" evidence="1">
    <location>
        <begin position="99"/>
        <end position="144"/>
    </location>
</feature>
<gene>
    <name evidence="3" type="ORF">PAA8504_01322</name>
</gene>
<reference evidence="4" key="1">
    <citation type="submission" date="2018-03" db="EMBL/GenBank/DDBJ databases">
        <authorList>
            <person name="Rodrigo-Torres L."/>
            <person name="Arahal R. D."/>
            <person name="Lucena T."/>
        </authorList>
    </citation>
    <scope>NUCLEOTIDE SEQUENCE [LARGE SCALE GENOMIC DNA]</scope>
    <source>
        <strain evidence="4">CECT 8504</strain>
    </source>
</reference>
<feature type="transmembrane region" description="Helical" evidence="2">
    <location>
        <begin position="151"/>
        <end position="172"/>
    </location>
</feature>
<keyword evidence="2" id="KW-0812">Transmembrane</keyword>
<dbReference type="Proteomes" id="UP000244912">
    <property type="component" value="Unassembled WGS sequence"/>
</dbReference>
<evidence type="ECO:0000313" key="4">
    <source>
        <dbReference type="Proteomes" id="UP000244912"/>
    </source>
</evidence>
<dbReference type="OrthoDB" id="7875742at2"/>
<dbReference type="EMBL" id="ONZF01000002">
    <property type="protein sequence ID" value="SPJ23510.1"/>
    <property type="molecule type" value="Genomic_DNA"/>
</dbReference>
<sequence>MIRTDAETIHVFAVDLPMPEAAALADDGAALSEALGGIEVEPDKVIALDTRALADLGLSSYLVEGEGAVAADVRADAGKLDAAQGPVLILHPRAVTDPPVPQSPLRHLGSYRRDRPMPEGPPIRAASAEAAATGVPPAAPLPRNNERRQSGIVATVALLVALGVVFVMWLIAS</sequence>
<protein>
    <submittedName>
        <fullName evidence="3">Uncharacterized protein</fullName>
    </submittedName>
</protein>
<accession>A0A2R8BTQ1</accession>